<dbReference type="EMBL" id="CACRUX010000012">
    <property type="protein sequence ID" value="VYT74603.1"/>
    <property type="molecule type" value="Genomic_DNA"/>
</dbReference>
<organism evidence="3">
    <name type="scientific">Veillonella ratti</name>
    <dbReference type="NCBI Taxonomy" id="103892"/>
    <lineage>
        <taxon>Bacteria</taxon>
        <taxon>Bacillati</taxon>
        <taxon>Bacillota</taxon>
        <taxon>Negativicutes</taxon>
        <taxon>Veillonellales</taxon>
        <taxon>Veillonellaceae</taxon>
        <taxon>Veillonella</taxon>
    </lineage>
</organism>
<feature type="chain" id="PRO_5038569713" evidence="2">
    <location>
        <begin position="20"/>
        <end position="140"/>
    </location>
</feature>
<dbReference type="SUPFAM" id="SSF57997">
    <property type="entry name" value="Tropomyosin"/>
    <property type="match status" value="1"/>
</dbReference>
<dbReference type="AlphaFoldDB" id="A0A6N2Z7M0"/>
<sequence>MRKLVLSFALSLLFSVAYITCSAAYVITEAELNGLDTRLTTLAEDNKTLQTQLTTLNQDLTTAKTELALLESERTQLVQSLTASRAEVERLTKSSSATLESLKKAEESLNAYERGVQSRDRKIKWLQYILLAGAVYTFTR</sequence>
<evidence type="ECO:0000256" key="1">
    <source>
        <dbReference type="SAM" id="Coils"/>
    </source>
</evidence>
<reference evidence="3" key="1">
    <citation type="submission" date="2019-11" db="EMBL/GenBank/DDBJ databases">
        <authorList>
            <person name="Feng L."/>
        </authorList>
    </citation>
    <scope>NUCLEOTIDE SEQUENCE</scope>
    <source>
        <strain evidence="3">VrattiLFYP33</strain>
    </source>
</reference>
<feature type="coiled-coil region" evidence="1">
    <location>
        <begin position="39"/>
        <end position="73"/>
    </location>
</feature>
<protein>
    <submittedName>
        <fullName evidence="3">Chromosome partition protein Smc</fullName>
    </submittedName>
</protein>
<name>A0A6N2Z7M0_9FIRM</name>
<keyword evidence="1" id="KW-0175">Coiled coil</keyword>
<feature type="signal peptide" evidence="2">
    <location>
        <begin position="1"/>
        <end position="19"/>
    </location>
</feature>
<gene>
    <name evidence="3" type="primary">smc_3</name>
    <name evidence="3" type="ORF">VRLFYP33_00426</name>
</gene>
<dbReference type="RefSeq" id="WP_156704088.1">
    <property type="nucleotide sequence ID" value="NZ_CACRUX010000012.1"/>
</dbReference>
<keyword evidence="2" id="KW-0732">Signal</keyword>
<evidence type="ECO:0000313" key="3">
    <source>
        <dbReference type="EMBL" id="VYT74603.1"/>
    </source>
</evidence>
<evidence type="ECO:0000256" key="2">
    <source>
        <dbReference type="SAM" id="SignalP"/>
    </source>
</evidence>
<proteinExistence type="predicted"/>
<dbReference type="Gene3D" id="1.10.287.1490">
    <property type="match status" value="1"/>
</dbReference>
<accession>A0A6N2Z7M0</accession>